<gene>
    <name evidence="2" type="ORF">DSM104329_05354</name>
</gene>
<evidence type="ECO:0000313" key="2">
    <source>
        <dbReference type="EMBL" id="UGS38922.1"/>
    </source>
</evidence>
<evidence type="ECO:0000259" key="1">
    <source>
        <dbReference type="Pfam" id="PF01966"/>
    </source>
</evidence>
<organism evidence="2 3">
    <name type="scientific">Capillimicrobium parvum</name>
    <dbReference type="NCBI Taxonomy" id="2884022"/>
    <lineage>
        <taxon>Bacteria</taxon>
        <taxon>Bacillati</taxon>
        <taxon>Actinomycetota</taxon>
        <taxon>Thermoleophilia</taxon>
        <taxon>Solirubrobacterales</taxon>
        <taxon>Capillimicrobiaceae</taxon>
        <taxon>Capillimicrobium</taxon>
    </lineage>
</organism>
<name>A0A9E7C6N4_9ACTN</name>
<reference evidence="2" key="1">
    <citation type="journal article" date="2022" name="Int. J. Syst. Evol. Microbiol.">
        <title>Pseudomonas aegrilactucae sp. nov. and Pseudomonas morbosilactucae sp. nov., pathogens causing bacterial rot of lettuce in Japan.</title>
        <authorList>
            <person name="Sawada H."/>
            <person name="Fujikawa T."/>
            <person name="Satou M."/>
        </authorList>
    </citation>
    <scope>NUCLEOTIDE SEQUENCE</scope>
    <source>
        <strain evidence="2">0166_1</strain>
    </source>
</reference>
<sequence length="226" mass="25773">MASGANPEEQTVEAGAAAANAARPLTWRDIRGTIRRHADELISTEAEAAALRALRAATGETDGDMERHTMRQYLIAERIADTRRIPYDRELLLCASFLHDSGLYGPASTGDVYIKDSARYARRTLEPFGWPEERLRVCMDACEQHHAFTTRWWMATEVELVRRSDLVEVYPELRRFGIPRPWLKGELWRAVPRTGFWPATLDVVRTHWRRMLPGMFRPPAPGQSGT</sequence>
<dbReference type="EMBL" id="CP087164">
    <property type="protein sequence ID" value="UGS38922.1"/>
    <property type="molecule type" value="Genomic_DNA"/>
</dbReference>
<dbReference type="Proteomes" id="UP001162834">
    <property type="component" value="Chromosome"/>
</dbReference>
<proteinExistence type="predicted"/>
<protein>
    <recommendedName>
        <fullName evidence="1">HD domain-containing protein</fullName>
    </recommendedName>
</protein>
<dbReference type="SUPFAM" id="SSF109604">
    <property type="entry name" value="HD-domain/PDEase-like"/>
    <property type="match status" value="1"/>
</dbReference>
<dbReference type="Pfam" id="PF01966">
    <property type="entry name" value="HD"/>
    <property type="match status" value="1"/>
</dbReference>
<dbReference type="AlphaFoldDB" id="A0A9E7C6N4"/>
<accession>A0A9E7C6N4</accession>
<dbReference type="InterPro" id="IPR006674">
    <property type="entry name" value="HD_domain"/>
</dbReference>
<dbReference type="KEGG" id="sbae:DSM104329_05354"/>
<keyword evidence="3" id="KW-1185">Reference proteome</keyword>
<feature type="domain" description="HD" evidence="1">
    <location>
        <begin position="67"/>
        <end position="163"/>
    </location>
</feature>
<evidence type="ECO:0000313" key="3">
    <source>
        <dbReference type="Proteomes" id="UP001162834"/>
    </source>
</evidence>
<dbReference type="Gene3D" id="1.10.3210.10">
    <property type="entry name" value="Hypothetical protein af1432"/>
    <property type="match status" value="1"/>
</dbReference>